<sequence>MSTTRRPARTTRARARSGESPWVEAPPPHLLPATTHSYLLRSADSIAEAVTATDVALRYASAHVGALRAAAALLAARARPDAGARRRPQKSAWVLLAEVAPELGEWAQFFAAGAAKRAAAEAGSRRAVTEREADDLVRDADRFLAVVEQSLGLVPHRPVVVRLAQAGGTAGGMAGGSVGGMAG</sequence>
<evidence type="ECO:0000256" key="1">
    <source>
        <dbReference type="SAM" id="MobiDB-lite"/>
    </source>
</evidence>
<feature type="compositionally biased region" description="Basic residues" evidence="1">
    <location>
        <begin position="1"/>
        <end position="15"/>
    </location>
</feature>
<proteinExistence type="predicted"/>
<dbReference type="RefSeq" id="WP_250828011.1">
    <property type="nucleotide sequence ID" value="NZ_JAMOIL010000021.1"/>
</dbReference>
<dbReference type="Pfam" id="PF18726">
    <property type="entry name" value="HEPN_SAV_6107"/>
    <property type="match status" value="1"/>
</dbReference>
<reference evidence="3" key="1">
    <citation type="submission" date="2022-05" db="EMBL/GenBank/DDBJ databases">
        <authorList>
            <person name="Tuo L."/>
        </authorList>
    </citation>
    <scope>NUCLEOTIDE SEQUENCE</scope>
    <source>
        <strain evidence="3">BSK12Z-4</strain>
    </source>
</reference>
<feature type="region of interest" description="Disordered" evidence="1">
    <location>
        <begin position="1"/>
        <end position="28"/>
    </location>
</feature>
<comment type="caution">
    <text evidence="3">The sequence shown here is derived from an EMBL/GenBank/DDBJ whole genome shotgun (WGS) entry which is preliminary data.</text>
</comment>
<feature type="domain" description="SAV-6107-like HEPN" evidence="2">
    <location>
        <begin position="49"/>
        <end position="148"/>
    </location>
</feature>
<protein>
    <submittedName>
        <fullName evidence="3">SAV_6107 family HEPN domain-containing protein</fullName>
    </submittedName>
</protein>
<dbReference type="AlphaFoldDB" id="A0A9X2D979"/>
<evidence type="ECO:0000259" key="2">
    <source>
        <dbReference type="Pfam" id="PF18726"/>
    </source>
</evidence>
<dbReference type="Proteomes" id="UP001139485">
    <property type="component" value="Unassembled WGS sequence"/>
</dbReference>
<keyword evidence="4" id="KW-1185">Reference proteome</keyword>
<organism evidence="3 4">
    <name type="scientific">Nocardioides bruguierae</name>
    <dbReference type="NCBI Taxonomy" id="2945102"/>
    <lineage>
        <taxon>Bacteria</taxon>
        <taxon>Bacillati</taxon>
        <taxon>Actinomycetota</taxon>
        <taxon>Actinomycetes</taxon>
        <taxon>Propionibacteriales</taxon>
        <taxon>Nocardioidaceae</taxon>
        <taxon>Nocardioides</taxon>
    </lineage>
</organism>
<gene>
    <name evidence="3" type="ORF">M8330_15170</name>
</gene>
<dbReference type="EMBL" id="JAMOIL010000021">
    <property type="protein sequence ID" value="MCM0621633.1"/>
    <property type="molecule type" value="Genomic_DNA"/>
</dbReference>
<evidence type="ECO:0000313" key="4">
    <source>
        <dbReference type="Proteomes" id="UP001139485"/>
    </source>
</evidence>
<accession>A0A9X2D979</accession>
<dbReference type="InterPro" id="IPR040891">
    <property type="entry name" value="HEPN_SAV_6107"/>
</dbReference>
<evidence type="ECO:0000313" key="3">
    <source>
        <dbReference type="EMBL" id="MCM0621633.1"/>
    </source>
</evidence>
<name>A0A9X2D979_9ACTN</name>